<organism evidence="3 4">
    <name type="scientific">Dovyalis caffra</name>
    <dbReference type="NCBI Taxonomy" id="77055"/>
    <lineage>
        <taxon>Eukaryota</taxon>
        <taxon>Viridiplantae</taxon>
        <taxon>Streptophyta</taxon>
        <taxon>Embryophyta</taxon>
        <taxon>Tracheophyta</taxon>
        <taxon>Spermatophyta</taxon>
        <taxon>Magnoliopsida</taxon>
        <taxon>eudicotyledons</taxon>
        <taxon>Gunneridae</taxon>
        <taxon>Pentapetalae</taxon>
        <taxon>rosids</taxon>
        <taxon>fabids</taxon>
        <taxon>Malpighiales</taxon>
        <taxon>Salicaceae</taxon>
        <taxon>Flacourtieae</taxon>
        <taxon>Dovyalis</taxon>
    </lineage>
</organism>
<feature type="compositionally biased region" description="Basic and acidic residues" evidence="1">
    <location>
        <begin position="425"/>
        <end position="439"/>
    </location>
</feature>
<feature type="region of interest" description="Disordered" evidence="1">
    <location>
        <begin position="421"/>
        <end position="469"/>
    </location>
</feature>
<dbReference type="SMART" id="SM01050">
    <property type="entry name" value="CactinC_cactus"/>
    <property type="match status" value="1"/>
</dbReference>
<reference evidence="3 4" key="1">
    <citation type="submission" date="2024-01" db="EMBL/GenBank/DDBJ databases">
        <authorList>
            <person name="Waweru B."/>
        </authorList>
    </citation>
    <scope>NUCLEOTIDE SEQUENCE [LARGE SCALE GENOMIC DNA]</scope>
</reference>
<dbReference type="AlphaFoldDB" id="A0AAV1RB58"/>
<dbReference type="PANTHER" id="PTHR21737">
    <property type="entry name" value="POLYGLUTAMINE BINDING PROTEIN 1/MARVEL MEMBRANE-ASSOCIATING DOMAIN CONTAINING 3"/>
    <property type="match status" value="1"/>
</dbReference>
<keyword evidence="4" id="KW-1185">Reference proteome</keyword>
<evidence type="ECO:0000256" key="1">
    <source>
        <dbReference type="SAM" id="MobiDB-lite"/>
    </source>
</evidence>
<dbReference type="Proteomes" id="UP001314170">
    <property type="component" value="Unassembled WGS sequence"/>
</dbReference>
<feature type="compositionally biased region" description="Polar residues" evidence="1">
    <location>
        <begin position="441"/>
        <end position="455"/>
    </location>
</feature>
<dbReference type="PANTHER" id="PTHR21737:SF4">
    <property type="entry name" value="SPLICING FACTOR CACTIN"/>
    <property type="match status" value="1"/>
</dbReference>
<dbReference type="GO" id="GO:0005737">
    <property type="term" value="C:cytoplasm"/>
    <property type="evidence" value="ECO:0007669"/>
    <property type="project" value="TreeGrafter"/>
</dbReference>
<feature type="domain" description="Splicing factor Cactin C-terminal" evidence="2">
    <location>
        <begin position="146"/>
        <end position="232"/>
    </location>
</feature>
<dbReference type="EMBL" id="CAWUPB010000913">
    <property type="protein sequence ID" value="CAK7331484.1"/>
    <property type="molecule type" value="Genomic_DNA"/>
</dbReference>
<gene>
    <name evidence="3" type="ORF">DCAF_LOCUS8493</name>
</gene>
<evidence type="ECO:0000259" key="2">
    <source>
        <dbReference type="Pfam" id="PF09732"/>
    </source>
</evidence>
<dbReference type="GO" id="GO:0005681">
    <property type="term" value="C:spliceosomal complex"/>
    <property type="evidence" value="ECO:0007669"/>
    <property type="project" value="TreeGrafter"/>
</dbReference>
<sequence length="469" mass="52887">MAANVQRKACLKQIHSQYLQKPLQHYEPSCKMGGAVLQFVVKDEVEEEAGSFSPQLLYGDNSENEAIDPEEDRSILENALIAVIEERKDQIQEPVAREQPPLLEKFNLITAMGAMEEGDVVIGSDAELNLDSQVEWWLDKYRTRKPKTHSDHDNPPPKIVLGYKFAIFYPDLINRTETPTYTFETDGSNGETSILRFHAGPPYGNIAFRIVKKDWDKSHTKGFKSMFGGGICGFISTSDATPIAGDIEHFGEELLRDELLKRGALEDELFVEKLLFSVVSWTSLFLLLPYDFLILEGDPSFILETLLSYGAPLWALVPMKDAILDEIDVRESPVINTGRDQWAIRVCGCVLAIYAWENMHDDYTQMERQSNELSSTVPPLQLLLRFIVPTEECKSIVANGYQQRKDGSCHKNGHIFADAASSRFPSERNRSSKGGDHLDQMQVNDQQYQNKNTPRSDPYVPTAFPSTGV</sequence>
<evidence type="ECO:0000313" key="3">
    <source>
        <dbReference type="EMBL" id="CAK7331484.1"/>
    </source>
</evidence>
<dbReference type="InterPro" id="IPR019134">
    <property type="entry name" value="Cactin_C"/>
</dbReference>
<dbReference type="GO" id="GO:0045292">
    <property type="term" value="P:mRNA cis splicing, via spliceosome"/>
    <property type="evidence" value="ECO:0007669"/>
    <property type="project" value="TreeGrafter"/>
</dbReference>
<dbReference type="Pfam" id="PF09732">
    <property type="entry name" value="CactinC_cactus"/>
    <property type="match status" value="1"/>
</dbReference>
<proteinExistence type="predicted"/>
<name>A0AAV1RB58_9ROSI</name>
<accession>A0AAV1RB58</accession>
<protein>
    <recommendedName>
        <fullName evidence="2">Splicing factor Cactin C-terminal domain-containing protein</fullName>
    </recommendedName>
</protein>
<comment type="caution">
    <text evidence="3">The sequence shown here is derived from an EMBL/GenBank/DDBJ whole genome shotgun (WGS) entry which is preliminary data.</text>
</comment>
<evidence type="ECO:0000313" key="4">
    <source>
        <dbReference type="Proteomes" id="UP001314170"/>
    </source>
</evidence>